<comment type="caution">
    <text evidence="1">The sequence shown here is derived from an EMBL/GenBank/DDBJ whole genome shotgun (WGS) entry which is preliminary data.</text>
</comment>
<name>A0A0V1HB14_9BILA</name>
<organism evidence="1 2">
    <name type="scientific">Trichinella zimbabwensis</name>
    <dbReference type="NCBI Taxonomy" id="268475"/>
    <lineage>
        <taxon>Eukaryota</taxon>
        <taxon>Metazoa</taxon>
        <taxon>Ecdysozoa</taxon>
        <taxon>Nematoda</taxon>
        <taxon>Enoplea</taxon>
        <taxon>Dorylaimia</taxon>
        <taxon>Trichinellida</taxon>
        <taxon>Trichinellidae</taxon>
        <taxon>Trichinella</taxon>
    </lineage>
</organism>
<evidence type="ECO:0000313" key="2">
    <source>
        <dbReference type="Proteomes" id="UP000055024"/>
    </source>
</evidence>
<accession>A0A0V1HB14</accession>
<protein>
    <submittedName>
        <fullName evidence="1">Uncharacterized protein</fullName>
    </submittedName>
</protein>
<keyword evidence="2" id="KW-1185">Reference proteome</keyword>
<gene>
    <name evidence="1" type="ORF">T11_15214</name>
</gene>
<dbReference type="Proteomes" id="UP000055024">
    <property type="component" value="Unassembled WGS sequence"/>
</dbReference>
<reference evidence="1 2" key="1">
    <citation type="submission" date="2015-01" db="EMBL/GenBank/DDBJ databases">
        <title>Evolution of Trichinella species and genotypes.</title>
        <authorList>
            <person name="Korhonen P.K."/>
            <person name="Edoardo P."/>
            <person name="Giuseppe L.R."/>
            <person name="Gasser R.B."/>
        </authorList>
    </citation>
    <scope>NUCLEOTIDE SEQUENCE [LARGE SCALE GENOMIC DNA]</scope>
    <source>
        <strain evidence="1">ISS1029</strain>
    </source>
</reference>
<dbReference type="AlphaFoldDB" id="A0A0V1HB14"/>
<proteinExistence type="predicted"/>
<dbReference type="EMBL" id="JYDP01000100">
    <property type="protein sequence ID" value="KRZ07564.1"/>
    <property type="molecule type" value="Genomic_DNA"/>
</dbReference>
<dbReference type="OrthoDB" id="10496465at2759"/>
<sequence>MSTIPRLKLRTTAINASITYIHFKKSKTSDYPKDPQKSCVRIIRVPLFDVVMLGRAKPLERCLSNVQEVLSIWFSQFENLYLSYKANIWFKI</sequence>
<evidence type="ECO:0000313" key="1">
    <source>
        <dbReference type="EMBL" id="KRZ07564.1"/>
    </source>
</evidence>